<dbReference type="Proteomes" id="UP001150062">
    <property type="component" value="Unassembled WGS sequence"/>
</dbReference>
<evidence type="ECO:0000313" key="3">
    <source>
        <dbReference type="EMBL" id="KAJ6244111.1"/>
    </source>
</evidence>
<dbReference type="EMBL" id="JAOAOG010000166">
    <property type="protein sequence ID" value="KAJ6244111.1"/>
    <property type="molecule type" value="Genomic_DNA"/>
</dbReference>
<evidence type="ECO:0000256" key="1">
    <source>
        <dbReference type="SAM" id="Coils"/>
    </source>
</evidence>
<keyword evidence="1" id="KW-0175">Coiled coil</keyword>
<name>A0ABQ8YHP9_9EUKA</name>
<gene>
    <name evidence="3" type="ORF">M0813_21375</name>
</gene>
<feature type="region of interest" description="Disordered" evidence="2">
    <location>
        <begin position="172"/>
        <end position="220"/>
    </location>
</feature>
<evidence type="ECO:0000313" key="4">
    <source>
        <dbReference type="Proteomes" id="UP001150062"/>
    </source>
</evidence>
<accession>A0ABQ8YHP9</accession>
<organism evidence="3 4">
    <name type="scientific">Anaeramoeba flamelloides</name>
    <dbReference type="NCBI Taxonomy" id="1746091"/>
    <lineage>
        <taxon>Eukaryota</taxon>
        <taxon>Metamonada</taxon>
        <taxon>Anaeramoebidae</taxon>
        <taxon>Anaeramoeba</taxon>
    </lineage>
</organism>
<feature type="compositionally biased region" description="Basic and acidic residues" evidence="2">
    <location>
        <begin position="186"/>
        <end position="220"/>
    </location>
</feature>
<feature type="coiled-coil region" evidence="1">
    <location>
        <begin position="304"/>
        <end position="356"/>
    </location>
</feature>
<protein>
    <submittedName>
        <fullName evidence="3">Uncharacterized protein</fullName>
    </submittedName>
</protein>
<comment type="caution">
    <text evidence="3">The sequence shown here is derived from an EMBL/GenBank/DDBJ whole genome shotgun (WGS) entry which is preliminary data.</text>
</comment>
<reference evidence="3" key="1">
    <citation type="submission" date="2022-08" db="EMBL/GenBank/DDBJ databases">
        <title>Novel sulfate-reducing endosymbionts in the free-living metamonad Anaeramoeba.</title>
        <authorList>
            <person name="Jerlstrom-Hultqvist J."/>
            <person name="Cepicka I."/>
            <person name="Gallot-Lavallee L."/>
            <person name="Salas-Leiva D."/>
            <person name="Curtis B.A."/>
            <person name="Zahonova K."/>
            <person name="Pipaliya S."/>
            <person name="Dacks J."/>
            <person name="Roger A.J."/>
        </authorList>
    </citation>
    <scope>NUCLEOTIDE SEQUENCE</scope>
    <source>
        <strain evidence="3">Schooner1</strain>
    </source>
</reference>
<sequence>MSNIHKRTGPKAPQGFYKPTKQELNLFHKLDEKKKNILKKSLGQNLSKRFQSYSTNFSTLFLTSCKENDENYNQVFIKKELIDLLCVAFKQGRQGVTKAIDNYFQKKRFSRLKKKEFERSYIKKEFYDKLKTKNEQPMLFKKKRKRTKKIIKIKHHKNIKRRKNLAVSAVINQNQKANTRRHAKKLSIEKEQKMEKDKEKKNHKEQEKEQTTQKRTKDNFGSKILSLDRYTDHKSSNKESQTILQEALLSEEDFNFLENNLQLITKHQAEDFENCCNNDCSVLYNTLTQNGEDTIGKDTEFHYVLKVEKEKEKVMETTKEKEKEIQKEKKLSIEKVKEMETTKEKETKTKTETETEIKTDLEKNIELTVQFQTQVAVSFENGKSAQKENFSNYKTKSSRKSLCESNVQDNLLKDNQKTNQVKIDILKIDLNEHSESEFDTYSDETVLENENFSFFNFYENDFIHNTGIDICHENVNLKNNNHSQININDHFDDQNFFDIYNNILNHNNTNIYDDTNFNLY</sequence>
<evidence type="ECO:0000256" key="2">
    <source>
        <dbReference type="SAM" id="MobiDB-lite"/>
    </source>
</evidence>
<keyword evidence="4" id="KW-1185">Reference proteome</keyword>
<proteinExistence type="predicted"/>